<reference evidence="1 2" key="1">
    <citation type="submission" date="2019-06" db="EMBL/GenBank/DDBJ databases">
        <authorList>
            <person name="Palmer J.M."/>
        </authorList>
    </citation>
    <scope>NUCLEOTIDE SEQUENCE [LARGE SCALE GENOMIC DNA]</scope>
    <source>
        <strain evidence="1 2">TWF102</strain>
    </source>
</reference>
<gene>
    <name evidence="1" type="ORF">TWF102_005200</name>
</gene>
<proteinExistence type="predicted"/>
<sequence length="70" mass="8139">MSECVRLSIDDQNTEPVLSNIESYNLRKNPLKILKEDDGTVVPTLRYWSPLPRTSESYHNGYRKLDADKK</sequence>
<accession>A0A7C8N8R2</accession>
<comment type="caution">
    <text evidence="1">The sequence shown here is derived from an EMBL/GenBank/DDBJ whole genome shotgun (WGS) entry which is preliminary data.</text>
</comment>
<organism evidence="1 2">
    <name type="scientific">Orbilia oligospora</name>
    <name type="common">Nematode-trapping fungus</name>
    <name type="synonym">Arthrobotrys oligospora</name>
    <dbReference type="NCBI Taxonomy" id="2813651"/>
    <lineage>
        <taxon>Eukaryota</taxon>
        <taxon>Fungi</taxon>
        <taxon>Dikarya</taxon>
        <taxon>Ascomycota</taxon>
        <taxon>Pezizomycotina</taxon>
        <taxon>Orbiliomycetes</taxon>
        <taxon>Orbiliales</taxon>
        <taxon>Orbiliaceae</taxon>
        <taxon>Orbilia</taxon>
    </lineage>
</organism>
<evidence type="ECO:0000313" key="1">
    <source>
        <dbReference type="EMBL" id="KAF3100314.1"/>
    </source>
</evidence>
<dbReference type="EMBL" id="WIQW01000026">
    <property type="protein sequence ID" value="KAF3100314.1"/>
    <property type="molecule type" value="Genomic_DNA"/>
</dbReference>
<evidence type="ECO:0000313" key="2">
    <source>
        <dbReference type="Proteomes" id="UP000475325"/>
    </source>
</evidence>
<dbReference type="Proteomes" id="UP000475325">
    <property type="component" value="Unassembled WGS sequence"/>
</dbReference>
<protein>
    <submittedName>
        <fullName evidence="1">Uncharacterized protein</fullName>
    </submittedName>
</protein>
<name>A0A7C8N8R2_ORBOL</name>
<dbReference type="AlphaFoldDB" id="A0A7C8N8R2"/>